<dbReference type="SMART" id="SM00382">
    <property type="entry name" value="AAA"/>
    <property type="match status" value="1"/>
</dbReference>
<dbReference type="InterPro" id="IPR002611">
    <property type="entry name" value="IstB_ATP-bd"/>
</dbReference>
<organism evidence="2 3">
    <name type="scientific">Parablautia muri</name>
    <dbReference type="NCBI Taxonomy" id="2320879"/>
    <lineage>
        <taxon>Bacteria</taxon>
        <taxon>Bacillati</taxon>
        <taxon>Bacillota</taxon>
        <taxon>Clostridia</taxon>
        <taxon>Lachnospirales</taxon>
        <taxon>Lachnospiraceae</taxon>
        <taxon>Parablautia</taxon>
    </lineage>
</organism>
<feature type="domain" description="AAA+ ATPase" evidence="1">
    <location>
        <begin position="173"/>
        <end position="299"/>
    </location>
</feature>
<evidence type="ECO:0000313" key="3">
    <source>
        <dbReference type="Proteomes" id="UP001154420"/>
    </source>
</evidence>
<dbReference type="InterPro" id="IPR003593">
    <property type="entry name" value="AAA+_ATPase"/>
</dbReference>
<proteinExistence type="predicted"/>
<dbReference type="InterPro" id="IPR027417">
    <property type="entry name" value="P-loop_NTPase"/>
</dbReference>
<reference evidence="2" key="1">
    <citation type="submission" date="2018-09" db="EMBL/GenBank/DDBJ databases">
        <title>Murine metabolic-syndrome-specific gut microbial biobank.</title>
        <authorList>
            <person name="Liu C."/>
        </authorList>
    </citation>
    <scope>NUCLEOTIDE SEQUENCE</scope>
    <source>
        <strain evidence="2">D42-62</strain>
    </source>
</reference>
<dbReference type="SUPFAM" id="SSF52540">
    <property type="entry name" value="P-loop containing nucleoside triphosphate hydrolases"/>
    <property type="match status" value="1"/>
</dbReference>
<protein>
    <submittedName>
        <fullName evidence="2">DNA replication protein DnaC</fullName>
    </submittedName>
</protein>
<evidence type="ECO:0000313" key="2">
    <source>
        <dbReference type="EMBL" id="NBJ91911.1"/>
    </source>
</evidence>
<dbReference type="Gene3D" id="3.40.50.300">
    <property type="entry name" value="P-loop containing nucleotide triphosphate hydrolases"/>
    <property type="match status" value="1"/>
</dbReference>
<name>A0A9X5BDQ8_9FIRM</name>
<dbReference type="EMBL" id="QZDT01000004">
    <property type="protein sequence ID" value="NBJ91911.1"/>
    <property type="molecule type" value="Genomic_DNA"/>
</dbReference>
<keyword evidence="3" id="KW-1185">Reference proteome</keyword>
<dbReference type="NCBIfam" id="NF005304">
    <property type="entry name" value="PRK06835.1"/>
    <property type="match status" value="1"/>
</dbReference>
<dbReference type="GO" id="GO:0005524">
    <property type="term" value="F:ATP binding"/>
    <property type="evidence" value="ECO:0007669"/>
    <property type="project" value="InterPro"/>
</dbReference>
<dbReference type="PANTHER" id="PTHR30050:SF4">
    <property type="entry name" value="ATP-BINDING PROTEIN RV3427C IN INSERTION SEQUENCE-RELATED"/>
    <property type="match status" value="1"/>
</dbReference>
<dbReference type="CDD" id="cd00009">
    <property type="entry name" value="AAA"/>
    <property type="match status" value="1"/>
</dbReference>
<dbReference type="Pfam" id="PF01695">
    <property type="entry name" value="IstB_IS21"/>
    <property type="match status" value="1"/>
</dbReference>
<gene>
    <name evidence="2" type="ORF">D5281_04710</name>
</gene>
<accession>A0A9X5BDQ8</accession>
<comment type="caution">
    <text evidence="2">The sequence shown here is derived from an EMBL/GenBank/DDBJ whole genome shotgun (WGS) entry which is preliminary data.</text>
</comment>
<dbReference type="AlphaFoldDB" id="A0A9X5BDQ8"/>
<dbReference type="Proteomes" id="UP001154420">
    <property type="component" value="Unassembled WGS sequence"/>
</dbReference>
<dbReference type="RefSeq" id="WP_330584833.1">
    <property type="nucleotide sequence ID" value="NZ_QZDT01000004.1"/>
</dbReference>
<dbReference type="PANTHER" id="PTHR30050">
    <property type="entry name" value="CHROMOSOMAL REPLICATION INITIATOR PROTEIN DNAA"/>
    <property type="match status" value="1"/>
</dbReference>
<sequence>MALSNSQYETIMREYEDRQTSARHLVEARTAEVYARVTGYRALCESIASISVSQGKKLLSGDENALEDLHASISSLSAKKQQLLQEAGYPADYLTPVYHCPDCMDTGYIDGSKCHCFKQAIIDLLYEQSGIREQLEKENFSTLSYDYYQGDDLQRFQNAVRACKNFIKTFDSDYHNLFFYGTVGTGKSFLSGCIARELIESGHSVIYFSAAGLFETLSRNMFDYKNKDDIVSFHEDLYGCDLLIIDDLGTEYTNNVAVSVFFSLLNQRHLNKKSTIISTNLSLEDLRNRYSDRVFSRVTNQYTICKFTGTDIRMLKKRLQNRK</sequence>
<evidence type="ECO:0000259" key="1">
    <source>
        <dbReference type="SMART" id="SM00382"/>
    </source>
</evidence>
<dbReference type="GO" id="GO:0006260">
    <property type="term" value="P:DNA replication"/>
    <property type="evidence" value="ECO:0007669"/>
    <property type="project" value="TreeGrafter"/>
</dbReference>